<keyword evidence="3" id="KW-1185">Reference proteome</keyword>
<keyword evidence="1" id="KW-0812">Transmembrane</keyword>
<organism evidence="2 3">
    <name type="scientific">Halopenitus persicus</name>
    <dbReference type="NCBI Taxonomy" id="1048396"/>
    <lineage>
        <taxon>Archaea</taxon>
        <taxon>Methanobacteriati</taxon>
        <taxon>Methanobacteriota</taxon>
        <taxon>Stenosarchaea group</taxon>
        <taxon>Halobacteria</taxon>
        <taxon>Halobacteriales</taxon>
        <taxon>Haloferacaceae</taxon>
        <taxon>Halopenitus</taxon>
    </lineage>
</organism>
<evidence type="ECO:0000313" key="3">
    <source>
        <dbReference type="Proteomes" id="UP000199079"/>
    </source>
</evidence>
<keyword evidence="1" id="KW-0472">Membrane</keyword>
<evidence type="ECO:0000313" key="2">
    <source>
        <dbReference type="EMBL" id="SDY13398.1"/>
    </source>
</evidence>
<dbReference type="EMBL" id="FNPC01000003">
    <property type="protein sequence ID" value="SDY13398.1"/>
    <property type="molecule type" value="Genomic_DNA"/>
</dbReference>
<dbReference type="InterPro" id="IPR055690">
    <property type="entry name" value="DUF7266"/>
</dbReference>
<sequence>MVCKRLAGDERGVSTVVGYVLGLVIASLLVSGLFVAGGNVLADQQTAAATTGFEVAGERVATGYADADRLVEAAGSSASPTVEVAVPLRSRIAGGGYTVRVTGSAGGDPPYTATIHLENTDGSATYTTRVVTHTPVSDASVAGGPVVIRYDDGSGELQLERGAIG</sequence>
<dbReference type="Proteomes" id="UP000199079">
    <property type="component" value="Unassembled WGS sequence"/>
</dbReference>
<reference evidence="3" key="1">
    <citation type="submission" date="2016-10" db="EMBL/GenBank/DDBJ databases">
        <authorList>
            <person name="Varghese N."/>
            <person name="Submissions S."/>
        </authorList>
    </citation>
    <scope>NUCLEOTIDE SEQUENCE [LARGE SCALE GENOMIC DNA]</scope>
    <source>
        <strain evidence="3">DC30,IBRC 10041,KCTC 4046</strain>
    </source>
</reference>
<name>A0A1H3HEX5_9EURY</name>
<gene>
    <name evidence="2" type="ORF">SAMN05216564_103228</name>
</gene>
<dbReference type="OrthoDB" id="226715at2157"/>
<keyword evidence="1" id="KW-1133">Transmembrane helix</keyword>
<accession>A0A1H3HEX5</accession>
<dbReference type="RefSeq" id="WP_092731508.1">
    <property type="nucleotide sequence ID" value="NZ_FNPC01000003.1"/>
</dbReference>
<dbReference type="AlphaFoldDB" id="A0A1H3HEX5"/>
<proteinExistence type="predicted"/>
<evidence type="ECO:0000256" key="1">
    <source>
        <dbReference type="SAM" id="Phobius"/>
    </source>
</evidence>
<dbReference type="Pfam" id="PF23928">
    <property type="entry name" value="DUF7266"/>
    <property type="match status" value="1"/>
</dbReference>
<feature type="transmembrane region" description="Helical" evidence="1">
    <location>
        <begin position="12"/>
        <end position="36"/>
    </location>
</feature>
<protein>
    <submittedName>
        <fullName evidence="2">Uncharacterized protein</fullName>
    </submittedName>
</protein>